<comment type="caution">
    <text evidence="1">The sequence shown here is derived from an EMBL/GenBank/DDBJ whole genome shotgun (WGS) entry which is preliminary data.</text>
</comment>
<proteinExistence type="predicted"/>
<dbReference type="AlphaFoldDB" id="A0AAP0RAE2"/>
<evidence type="ECO:0000313" key="2">
    <source>
        <dbReference type="Proteomes" id="UP001415857"/>
    </source>
</evidence>
<reference evidence="1 2" key="1">
    <citation type="journal article" date="2024" name="Plant J.">
        <title>Genome sequences and population genomics reveal climatic adaptation and genomic divergence between two closely related sweetgum species.</title>
        <authorList>
            <person name="Xu W.Q."/>
            <person name="Ren C.Q."/>
            <person name="Zhang X.Y."/>
            <person name="Comes H.P."/>
            <person name="Liu X.H."/>
            <person name="Li Y.G."/>
            <person name="Kettle C.J."/>
            <person name="Jalonen R."/>
            <person name="Gaisberger H."/>
            <person name="Ma Y.Z."/>
            <person name="Qiu Y.X."/>
        </authorList>
    </citation>
    <scope>NUCLEOTIDE SEQUENCE [LARGE SCALE GENOMIC DNA]</scope>
    <source>
        <strain evidence="1">Hangzhou</strain>
    </source>
</reference>
<evidence type="ECO:0000313" key="1">
    <source>
        <dbReference type="EMBL" id="KAK9273869.1"/>
    </source>
</evidence>
<accession>A0AAP0RAE2</accession>
<keyword evidence="2" id="KW-1185">Reference proteome</keyword>
<protein>
    <submittedName>
        <fullName evidence="1">Uncharacterized protein</fullName>
    </submittedName>
</protein>
<dbReference type="EMBL" id="JBBPBK010000012">
    <property type="protein sequence ID" value="KAK9273869.1"/>
    <property type="molecule type" value="Genomic_DNA"/>
</dbReference>
<name>A0AAP0RAE2_LIQFO</name>
<sequence length="66" mass="7365">MAVRPCFSDGVIGKGGRGFSRAVLLVKDKDEGLNLKEVVLVMRMIVKLKQWGLGVHSIAMVQIWWP</sequence>
<dbReference type="Proteomes" id="UP001415857">
    <property type="component" value="Unassembled WGS sequence"/>
</dbReference>
<gene>
    <name evidence="1" type="ORF">L1049_018681</name>
</gene>
<organism evidence="1 2">
    <name type="scientific">Liquidambar formosana</name>
    <name type="common">Formosan gum</name>
    <dbReference type="NCBI Taxonomy" id="63359"/>
    <lineage>
        <taxon>Eukaryota</taxon>
        <taxon>Viridiplantae</taxon>
        <taxon>Streptophyta</taxon>
        <taxon>Embryophyta</taxon>
        <taxon>Tracheophyta</taxon>
        <taxon>Spermatophyta</taxon>
        <taxon>Magnoliopsida</taxon>
        <taxon>eudicotyledons</taxon>
        <taxon>Gunneridae</taxon>
        <taxon>Pentapetalae</taxon>
        <taxon>Saxifragales</taxon>
        <taxon>Altingiaceae</taxon>
        <taxon>Liquidambar</taxon>
    </lineage>
</organism>